<protein>
    <submittedName>
        <fullName evidence="2">Transcriptional regulator of molybdate metabolism, XRE family</fullName>
    </submittedName>
</protein>
<dbReference type="AlphaFoldDB" id="A0A1G5JL47"/>
<sequence>MAPLKIDIVCNLKTYRLGKGWTQDELAEKAGLRRQAIYDIESGRYLPNTAVALKLARLIGCRVEDLFVDQAPPETRRLDAIHGEAEPATRLALGRVRHRLVGLPMDGPASTAFGFCAADGLMARGTRSAEMLTSDEALGKTLILMGCDPAFGILGTHLSRKMPDARIHCRFASSTTALEGLHRGVTHLAGTHMHNTGEQEANLVMVDEKMKNTPCRVVGFSLMEEGLMVARGNPLGIRRASDLARPGVRFVNREPGAALRVLLDDHLERDGVPEGAVSGYRTEVTSHGEGAVRVICDVADAALGLKGVAEAWNLDFVSMAVARCDLVIPGDLEAHAGIRALLDLLQSPALRREIDSLPGYDSAVTGKMIA</sequence>
<dbReference type="PROSITE" id="PS50943">
    <property type="entry name" value="HTH_CROC1"/>
    <property type="match status" value="1"/>
</dbReference>
<accession>A0A1G5JL47</accession>
<dbReference type="SUPFAM" id="SSF47413">
    <property type="entry name" value="lambda repressor-like DNA-binding domains"/>
    <property type="match status" value="1"/>
</dbReference>
<dbReference type="PANTHER" id="PTHR38431:SF1">
    <property type="entry name" value="BLL2305 PROTEIN"/>
    <property type="match status" value="1"/>
</dbReference>
<name>A0A1G5JL47_9BACT</name>
<dbReference type="EMBL" id="FMUX01000032">
    <property type="protein sequence ID" value="SCY88438.1"/>
    <property type="molecule type" value="Genomic_DNA"/>
</dbReference>
<dbReference type="STRING" id="419481.SAMN05216233_13224"/>
<feature type="domain" description="HTH cro/C1-type" evidence="1">
    <location>
        <begin position="12"/>
        <end position="66"/>
    </location>
</feature>
<evidence type="ECO:0000259" key="1">
    <source>
        <dbReference type="PROSITE" id="PS50943"/>
    </source>
</evidence>
<dbReference type="CDD" id="cd00093">
    <property type="entry name" value="HTH_XRE"/>
    <property type="match status" value="1"/>
</dbReference>
<dbReference type="Pfam" id="PF12727">
    <property type="entry name" value="PBP_like"/>
    <property type="match status" value="1"/>
</dbReference>
<dbReference type="SUPFAM" id="SSF53850">
    <property type="entry name" value="Periplasmic binding protein-like II"/>
    <property type="match status" value="1"/>
</dbReference>
<dbReference type="SMART" id="SM00530">
    <property type="entry name" value="HTH_XRE"/>
    <property type="match status" value="1"/>
</dbReference>
<proteinExistence type="predicted"/>
<dbReference type="InterPro" id="IPR024370">
    <property type="entry name" value="PBP_domain"/>
</dbReference>
<evidence type="ECO:0000313" key="2">
    <source>
        <dbReference type="EMBL" id="SCY88438.1"/>
    </source>
</evidence>
<dbReference type="Gene3D" id="1.10.260.40">
    <property type="entry name" value="lambda repressor-like DNA-binding domains"/>
    <property type="match status" value="1"/>
</dbReference>
<dbReference type="InterPro" id="IPR001387">
    <property type="entry name" value="Cro/C1-type_HTH"/>
</dbReference>
<dbReference type="GO" id="GO:0003677">
    <property type="term" value="F:DNA binding"/>
    <property type="evidence" value="ECO:0007669"/>
    <property type="project" value="InterPro"/>
</dbReference>
<dbReference type="Pfam" id="PF01381">
    <property type="entry name" value="HTH_3"/>
    <property type="match status" value="1"/>
</dbReference>
<dbReference type="OrthoDB" id="9804758at2"/>
<dbReference type="PANTHER" id="PTHR38431">
    <property type="entry name" value="BLL2305 PROTEIN"/>
    <property type="match status" value="1"/>
</dbReference>
<keyword evidence="3" id="KW-1185">Reference proteome</keyword>
<dbReference type="Proteomes" id="UP000198870">
    <property type="component" value="Unassembled WGS sequence"/>
</dbReference>
<evidence type="ECO:0000313" key="3">
    <source>
        <dbReference type="Proteomes" id="UP000198870"/>
    </source>
</evidence>
<reference evidence="2 3" key="1">
    <citation type="submission" date="2016-10" db="EMBL/GenBank/DDBJ databases">
        <authorList>
            <person name="de Groot N.N."/>
        </authorList>
    </citation>
    <scope>NUCLEOTIDE SEQUENCE [LARGE SCALE GENOMIC DNA]</scope>
    <source>
        <strain evidence="2 3">AA1</strain>
    </source>
</reference>
<organism evidence="2 3">
    <name type="scientific">Desulfoluna spongiiphila</name>
    <dbReference type="NCBI Taxonomy" id="419481"/>
    <lineage>
        <taxon>Bacteria</taxon>
        <taxon>Pseudomonadati</taxon>
        <taxon>Thermodesulfobacteriota</taxon>
        <taxon>Desulfobacteria</taxon>
        <taxon>Desulfobacterales</taxon>
        <taxon>Desulfolunaceae</taxon>
        <taxon>Desulfoluna</taxon>
    </lineage>
</organism>
<dbReference type="InterPro" id="IPR010982">
    <property type="entry name" value="Lambda_DNA-bd_dom_sf"/>
</dbReference>
<gene>
    <name evidence="2" type="ORF">SAMN05216233_13224</name>
</gene>
<dbReference type="RefSeq" id="WP_092215636.1">
    <property type="nucleotide sequence ID" value="NZ_FMUX01000032.1"/>
</dbReference>